<dbReference type="InterPro" id="IPR001096">
    <property type="entry name" value="Peptidase_C13"/>
</dbReference>
<feature type="active site" description="Nucleophile" evidence="5">
    <location>
        <position position="204"/>
    </location>
</feature>
<dbReference type="PIRSF" id="PIRSF500138">
    <property type="entry name" value="GPI8"/>
    <property type="match status" value="1"/>
</dbReference>
<dbReference type="GO" id="GO:0006508">
    <property type="term" value="P:proteolysis"/>
    <property type="evidence" value="ECO:0007669"/>
    <property type="project" value="InterPro"/>
</dbReference>
<comment type="similarity">
    <text evidence="2">Belongs to the peptidase C13 family.</text>
</comment>
<dbReference type="VEuPathDB" id="AmoebaDB:ACA1_368940"/>
<dbReference type="RefSeq" id="XP_004340182.1">
    <property type="nucleotide sequence ID" value="XM_004340134.1"/>
</dbReference>
<sequence length="315" mass="36065">MKRVALVAVALQIAEDPQFNVSKIDSFFNSSGRLPSAQPHTNNWAVLVETSIFWHNYRHVANVLSMYHTVRRLGIPDSQIILMIADDMACNTRNSNPGTIYNNRNHNLNMYGSEIEVDYRGYEVSVENFIRVLTGRHHEGVPRSKRLMTDERSNVLIYMTGHGGDEFLKFQDFEEICSRDLADAFEQMWEKGRYNELLFVVDTCQATTLYKHFRSPNVLAAGSSSRGQNSYSLGVAMIDRFTYATLEYFEHNKVAEDSKNNLKELFADDNYRYLGAQSNYRTDLFSRPLDSVLLTDFFGSVLPVQTTTRGYPLGE</sequence>
<keyword evidence="7" id="KW-1185">Reference proteome</keyword>
<dbReference type="PANTHER" id="PTHR48067:SF1">
    <property type="entry name" value="GPI-ANCHOR TRANSAMIDASE"/>
    <property type="match status" value="1"/>
</dbReference>
<dbReference type="GO" id="GO:0006506">
    <property type="term" value="P:GPI anchor biosynthetic process"/>
    <property type="evidence" value="ECO:0007669"/>
    <property type="project" value="UniProtKB-UniPathway"/>
</dbReference>
<dbReference type="InterPro" id="IPR028361">
    <property type="entry name" value="GPI_transamidase"/>
</dbReference>
<dbReference type="GO" id="GO:0003923">
    <property type="term" value="F:GPI-anchor transamidase activity"/>
    <property type="evidence" value="ECO:0007669"/>
    <property type="project" value="InterPro"/>
</dbReference>
<dbReference type="PIRSF" id="PIRSF019663">
    <property type="entry name" value="Legumain"/>
    <property type="match status" value="1"/>
</dbReference>
<evidence type="ECO:0000256" key="3">
    <source>
        <dbReference type="ARBA" id="ARBA00022502"/>
    </source>
</evidence>
<dbReference type="GeneID" id="14919092"/>
<dbReference type="Gene3D" id="3.40.50.1460">
    <property type="match status" value="1"/>
</dbReference>
<dbReference type="Proteomes" id="UP000011083">
    <property type="component" value="Unassembled WGS sequence"/>
</dbReference>
<dbReference type="PRINTS" id="PR00776">
    <property type="entry name" value="HEMOGLOBNASE"/>
</dbReference>
<evidence type="ECO:0000256" key="4">
    <source>
        <dbReference type="ARBA" id="ARBA00022729"/>
    </source>
</evidence>
<dbReference type="GO" id="GO:0042765">
    <property type="term" value="C:GPI-anchor transamidase complex"/>
    <property type="evidence" value="ECO:0007669"/>
    <property type="project" value="InterPro"/>
</dbReference>
<keyword evidence="3" id="KW-0337">GPI-anchor biosynthesis</keyword>
<dbReference type="UniPathway" id="UPA00196"/>
<keyword evidence="4" id="KW-0732">Signal</keyword>
<dbReference type="Pfam" id="PF01650">
    <property type="entry name" value="Peptidase_C13"/>
    <property type="match status" value="1"/>
</dbReference>
<reference evidence="6 7" key="1">
    <citation type="journal article" date="2013" name="Genome Biol.">
        <title>Genome of Acanthamoeba castellanii highlights extensive lateral gene transfer and early evolution of tyrosine kinase signaling.</title>
        <authorList>
            <person name="Clarke M."/>
            <person name="Lohan A.J."/>
            <person name="Liu B."/>
            <person name="Lagkouvardos I."/>
            <person name="Roy S."/>
            <person name="Zafar N."/>
            <person name="Bertelli C."/>
            <person name="Schilde C."/>
            <person name="Kianianmomeni A."/>
            <person name="Burglin T.R."/>
            <person name="Frech C."/>
            <person name="Turcotte B."/>
            <person name="Kopec K.O."/>
            <person name="Synnott J.M."/>
            <person name="Choo C."/>
            <person name="Paponov I."/>
            <person name="Finkler A."/>
            <person name="Soon Heng Tan C."/>
            <person name="Hutchins A.P."/>
            <person name="Weinmeier T."/>
            <person name="Rattei T."/>
            <person name="Chu J.S."/>
            <person name="Gimenez G."/>
            <person name="Irimia M."/>
            <person name="Rigden D.J."/>
            <person name="Fitzpatrick D.A."/>
            <person name="Lorenzo-Morales J."/>
            <person name="Bateman A."/>
            <person name="Chiu C.H."/>
            <person name="Tang P."/>
            <person name="Hegemann P."/>
            <person name="Fromm H."/>
            <person name="Raoult D."/>
            <person name="Greub G."/>
            <person name="Miranda-Saavedra D."/>
            <person name="Chen N."/>
            <person name="Nash P."/>
            <person name="Ginger M.L."/>
            <person name="Horn M."/>
            <person name="Schaap P."/>
            <person name="Caler L."/>
            <person name="Loftus B."/>
        </authorList>
    </citation>
    <scope>NUCLEOTIDE SEQUENCE [LARGE SCALE GENOMIC DNA]</scope>
    <source>
        <strain evidence="6 7">Neff</strain>
    </source>
</reference>
<dbReference type="OrthoDB" id="192611at2759"/>
<dbReference type="GO" id="GO:0016255">
    <property type="term" value="P:attachment of GPI anchor to protein"/>
    <property type="evidence" value="ECO:0007669"/>
    <property type="project" value="InterPro"/>
</dbReference>
<comment type="pathway">
    <text evidence="1">Glycolipid biosynthesis; glycosylphosphatidylinositol-anchor biosynthesis.</text>
</comment>
<dbReference type="FunFam" id="3.40.50.1460:FF:000021">
    <property type="entry name" value="GPI-anchor transamidase"/>
    <property type="match status" value="1"/>
</dbReference>
<dbReference type="MEROPS" id="C13.005"/>
<evidence type="ECO:0000256" key="5">
    <source>
        <dbReference type="PIRSR" id="PIRSR019663-1"/>
    </source>
</evidence>
<name>L8GYZ8_ACACF</name>
<protein>
    <submittedName>
        <fullName evidence="6">GPI-anchor transamidase, putative</fullName>
    </submittedName>
</protein>
<proteinExistence type="inferred from homology"/>
<dbReference type="AlphaFoldDB" id="L8GYZ8"/>
<evidence type="ECO:0000256" key="1">
    <source>
        <dbReference type="ARBA" id="ARBA00004687"/>
    </source>
</evidence>
<dbReference type="EMBL" id="KB007960">
    <property type="protein sequence ID" value="ELR18162.1"/>
    <property type="molecule type" value="Genomic_DNA"/>
</dbReference>
<dbReference type="PANTHER" id="PTHR48067">
    <property type="entry name" value="GPI-ANCHOR TRANSAMIDASE"/>
    <property type="match status" value="1"/>
</dbReference>
<organism evidence="6 7">
    <name type="scientific">Acanthamoeba castellanii (strain ATCC 30010 / Neff)</name>
    <dbReference type="NCBI Taxonomy" id="1257118"/>
    <lineage>
        <taxon>Eukaryota</taxon>
        <taxon>Amoebozoa</taxon>
        <taxon>Discosea</taxon>
        <taxon>Longamoebia</taxon>
        <taxon>Centramoebida</taxon>
        <taxon>Acanthamoebidae</taxon>
        <taxon>Acanthamoeba</taxon>
    </lineage>
</organism>
<evidence type="ECO:0000256" key="2">
    <source>
        <dbReference type="ARBA" id="ARBA00009941"/>
    </source>
</evidence>
<dbReference type="STRING" id="1257118.L8GYZ8"/>
<feature type="active site" evidence="5">
    <location>
        <position position="162"/>
    </location>
</feature>
<dbReference type="KEGG" id="acan:ACA1_368940"/>
<evidence type="ECO:0000313" key="7">
    <source>
        <dbReference type="Proteomes" id="UP000011083"/>
    </source>
</evidence>
<dbReference type="OMA" id="VMESQFP"/>
<evidence type="ECO:0000313" key="6">
    <source>
        <dbReference type="EMBL" id="ELR18162.1"/>
    </source>
</evidence>
<accession>L8GYZ8</accession>
<gene>
    <name evidence="6" type="ORF">ACA1_368940</name>
</gene>